<dbReference type="PANTHER" id="PTHR34846">
    <property type="entry name" value="4-CARBOXYMUCONOLACTONE DECARBOXYLASE FAMILY PROTEIN (AFU_ORTHOLOGUE AFUA_6G11590)"/>
    <property type="match status" value="1"/>
</dbReference>
<reference evidence="2 3" key="1">
    <citation type="submission" date="2019-09" db="EMBL/GenBank/DDBJ databases">
        <authorList>
            <person name="Cao W.R."/>
        </authorList>
    </citation>
    <scope>NUCLEOTIDE SEQUENCE [LARGE SCALE GENOMIC DNA]</scope>
    <source>
        <strain evidence="3">a4</strain>
    </source>
</reference>
<dbReference type="OrthoDB" id="9801997at2"/>
<gene>
    <name evidence="2" type="ORF">F7018_15600</name>
</gene>
<dbReference type="InterPro" id="IPR003779">
    <property type="entry name" value="CMD-like"/>
</dbReference>
<dbReference type="RefSeq" id="WP_150901030.1">
    <property type="nucleotide sequence ID" value="NZ_CANMHX010000012.1"/>
</dbReference>
<name>A0A7J5A8M1_9FLAO</name>
<evidence type="ECO:0000313" key="3">
    <source>
        <dbReference type="Proteomes" id="UP000467305"/>
    </source>
</evidence>
<keyword evidence="3" id="KW-1185">Reference proteome</keyword>
<dbReference type="EMBL" id="WAAU01000030">
    <property type="protein sequence ID" value="KAB1153910.1"/>
    <property type="molecule type" value="Genomic_DNA"/>
</dbReference>
<comment type="caution">
    <text evidence="2">The sequence shown here is derived from an EMBL/GenBank/DDBJ whole genome shotgun (WGS) entry which is preliminary data.</text>
</comment>
<evidence type="ECO:0000313" key="2">
    <source>
        <dbReference type="EMBL" id="KAB1153910.1"/>
    </source>
</evidence>
<dbReference type="InterPro" id="IPR004675">
    <property type="entry name" value="AhpD_core"/>
</dbReference>
<dbReference type="Proteomes" id="UP000467305">
    <property type="component" value="Unassembled WGS sequence"/>
</dbReference>
<dbReference type="Gene3D" id="1.20.1290.10">
    <property type="entry name" value="AhpD-like"/>
    <property type="match status" value="1"/>
</dbReference>
<protein>
    <submittedName>
        <fullName evidence="2">Carboxymuconolactone decarboxylase family protein</fullName>
    </submittedName>
</protein>
<dbReference type="AlphaFoldDB" id="A0A7J5A8M1"/>
<accession>A0A7J5A8M1</accession>
<dbReference type="NCBIfam" id="TIGR00778">
    <property type="entry name" value="ahpD_dom"/>
    <property type="match status" value="1"/>
</dbReference>
<organism evidence="2 3">
    <name type="scientific">Tenacibaculum aiptasiae</name>
    <dbReference type="NCBI Taxonomy" id="426481"/>
    <lineage>
        <taxon>Bacteria</taxon>
        <taxon>Pseudomonadati</taxon>
        <taxon>Bacteroidota</taxon>
        <taxon>Flavobacteriia</taxon>
        <taxon>Flavobacteriales</taxon>
        <taxon>Flavobacteriaceae</taxon>
        <taxon>Tenacibaculum</taxon>
    </lineage>
</organism>
<dbReference type="PANTHER" id="PTHR34846:SF10">
    <property type="entry name" value="CYTOPLASMIC PROTEIN"/>
    <property type="match status" value="1"/>
</dbReference>
<sequence length="153" mass="17755">MERISYNEVPKGMFDVLMSVENYVNNAPIDLQLLELIRYRAAILNGCSYCVDMHSKELKHIGETDVRLHAVSIWNSTPYFSEKEQSILAFTDAITHTSYDPIPEELFQNLTKYFTKEEIAYLTLAIAQINSWTRLMKSFKFTPGNYKVSQNEK</sequence>
<dbReference type="InterPro" id="IPR029032">
    <property type="entry name" value="AhpD-like"/>
</dbReference>
<dbReference type="SUPFAM" id="SSF69118">
    <property type="entry name" value="AhpD-like"/>
    <property type="match status" value="1"/>
</dbReference>
<evidence type="ECO:0000259" key="1">
    <source>
        <dbReference type="Pfam" id="PF02627"/>
    </source>
</evidence>
<dbReference type="GO" id="GO:0051920">
    <property type="term" value="F:peroxiredoxin activity"/>
    <property type="evidence" value="ECO:0007669"/>
    <property type="project" value="InterPro"/>
</dbReference>
<dbReference type="Pfam" id="PF02627">
    <property type="entry name" value="CMD"/>
    <property type="match status" value="1"/>
</dbReference>
<feature type="domain" description="Carboxymuconolactone decarboxylase-like" evidence="1">
    <location>
        <begin position="17"/>
        <end position="92"/>
    </location>
</feature>
<proteinExistence type="predicted"/>